<keyword evidence="6 7" id="KW-0472">Membrane</keyword>
<keyword evidence="4 7" id="KW-0812">Transmembrane</keyword>
<evidence type="ECO:0000256" key="3">
    <source>
        <dbReference type="ARBA" id="ARBA00022475"/>
    </source>
</evidence>
<gene>
    <name evidence="8" type="ORF">BTJ39_04445</name>
</gene>
<feature type="transmembrane region" description="Helical" evidence="7">
    <location>
        <begin position="192"/>
        <end position="211"/>
    </location>
</feature>
<evidence type="ECO:0000256" key="5">
    <source>
        <dbReference type="ARBA" id="ARBA00022989"/>
    </source>
</evidence>
<sequence>MSITASSLYRDSGNFFRHQLVTIFLMALLTAFISVMIGHALTPGADQLSQLPQNGFSSTNLMDMVRNLSPEQQRILLRASFAGTLASLVGNTLLMGGMLTLIPLVSAGQRTSALRAIGLSAPLLPRLLILSFLMTLVIQLGFLFVVVPGVILAVLLSLAPVILGAGQHGIFASIRQSVNLAWHNMRLVTPAVLFWLLAKMLLLLVITRLLPELAENYYTLLSVVANGVSNLISALLIIYLCRLYMLLR</sequence>
<evidence type="ECO:0000256" key="1">
    <source>
        <dbReference type="ARBA" id="ARBA00004429"/>
    </source>
</evidence>
<dbReference type="Pfam" id="PF06790">
    <property type="entry name" value="UPF0259"/>
    <property type="match status" value="1"/>
</dbReference>
<proteinExistence type="inferred from homology"/>
<comment type="subcellular location">
    <subcellularLocation>
        <location evidence="1">Cell inner membrane</location>
        <topology evidence="1">Multi-pass membrane protein</topology>
    </subcellularLocation>
    <subcellularLocation>
        <location evidence="7">Cell membrane</location>
        <topology evidence="7">Multi-pass membrane protein</topology>
    </subcellularLocation>
</comment>
<feature type="transmembrane region" description="Helical" evidence="7">
    <location>
        <begin position="150"/>
        <end position="171"/>
    </location>
</feature>
<dbReference type="RefSeq" id="WP_078001472.1">
    <property type="nucleotide sequence ID" value="NZ_MRUL01000002.1"/>
</dbReference>
<reference evidence="8 9" key="1">
    <citation type="submission" date="2016-12" db="EMBL/GenBank/DDBJ databases">
        <title>Izhakiella australiana sp. nov. of genus Izhakiella isolated from Australian desert.</title>
        <authorList>
            <person name="Ji M."/>
        </authorList>
    </citation>
    <scope>NUCLEOTIDE SEQUENCE [LARGE SCALE GENOMIC DNA]</scope>
    <source>
        <strain evidence="8 9">D4N98</strain>
    </source>
</reference>
<evidence type="ECO:0000313" key="8">
    <source>
        <dbReference type="EMBL" id="OON41224.1"/>
    </source>
</evidence>
<dbReference type="GO" id="GO:0005886">
    <property type="term" value="C:plasma membrane"/>
    <property type="evidence" value="ECO:0007669"/>
    <property type="project" value="UniProtKB-SubCell"/>
</dbReference>
<evidence type="ECO:0000256" key="6">
    <source>
        <dbReference type="ARBA" id="ARBA00023136"/>
    </source>
</evidence>
<organism evidence="8 9">
    <name type="scientific">Izhakiella australiensis</name>
    <dbReference type="NCBI Taxonomy" id="1926881"/>
    <lineage>
        <taxon>Bacteria</taxon>
        <taxon>Pseudomonadati</taxon>
        <taxon>Pseudomonadota</taxon>
        <taxon>Gammaproteobacteria</taxon>
        <taxon>Enterobacterales</taxon>
        <taxon>Erwiniaceae</taxon>
        <taxon>Izhakiella</taxon>
    </lineage>
</organism>
<comment type="similarity">
    <text evidence="2 7">Belongs to the UPF0259 family.</text>
</comment>
<dbReference type="NCBIfam" id="NF002774">
    <property type="entry name" value="PRK02868.1"/>
    <property type="match status" value="1"/>
</dbReference>
<keyword evidence="5 7" id="KW-1133">Transmembrane helix</keyword>
<dbReference type="STRING" id="1926881.BTJ39_04445"/>
<dbReference type="OrthoDB" id="6454524at2"/>
<comment type="caution">
    <text evidence="8">The sequence shown here is derived from an EMBL/GenBank/DDBJ whole genome shotgun (WGS) entry which is preliminary data.</text>
</comment>
<dbReference type="EMBL" id="MRUL01000002">
    <property type="protein sequence ID" value="OON41224.1"/>
    <property type="molecule type" value="Genomic_DNA"/>
</dbReference>
<dbReference type="Proteomes" id="UP000190667">
    <property type="component" value="Unassembled WGS sequence"/>
</dbReference>
<feature type="transmembrane region" description="Helical" evidence="7">
    <location>
        <begin position="217"/>
        <end position="241"/>
    </location>
</feature>
<evidence type="ECO:0000256" key="4">
    <source>
        <dbReference type="ARBA" id="ARBA00022692"/>
    </source>
</evidence>
<dbReference type="AlphaFoldDB" id="A0A1S8YQ90"/>
<feature type="transmembrane region" description="Helical" evidence="7">
    <location>
        <begin position="20"/>
        <end position="41"/>
    </location>
</feature>
<keyword evidence="3 7" id="KW-1003">Cell membrane</keyword>
<feature type="transmembrane region" description="Helical" evidence="7">
    <location>
        <begin position="123"/>
        <end position="144"/>
    </location>
</feature>
<evidence type="ECO:0000313" key="9">
    <source>
        <dbReference type="Proteomes" id="UP000190667"/>
    </source>
</evidence>
<dbReference type="InterPro" id="IPR009627">
    <property type="entry name" value="UPF0259"/>
</dbReference>
<protein>
    <recommendedName>
        <fullName evidence="7">UPF0259 membrane protein BTJ39_04445</fullName>
    </recommendedName>
</protein>
<evidence type="ECO:0000256" key="2">
    <source>
        <dbReference type="ARBA" id="ARBA00005633"/>
    </source>
</evidence>
<feature type="transmembrane region" description="Helical" evidence="7">
    <location>
        <begin position="75"/>
        <end position="102"/>
    </location>
</feature>
<dbReference type="HAMAP" id="MF_01067">
    <property type="entry name" value="UPF0259"/>
    <property type="match status" value="1"/>
</dbReference>
<evidence type="ECO:0000256" key="7">
    <source>
        <dbReference type="HAMAP-Rule" id="MF_01067"/>
    </source>
</evidence>
<name>A0A1S8YQ90_9GAMM</name>
<accession>A0A1S8YQ90</accession>
<keyword evidence="9" id="KW-1185">Reference proteome</keyword>